<comment type="caution">
    <text evidence="2">The sequence shown here is derived from an EMBL/GenBank/DDBJ whole genome shotgun (WGS) entry which is preliminary data.</text>
</comment>
<gene>
    <name evidence="2" type="ORF">A2397_05390</name>
</gene>
<dbReference type="Gene3D" id="3.40.50.150">
    <property type="entry name" value="Vaccinia Virus protein VP39"/>
    <property type="match status" value="1"/>
</dbReference>
<dbReference type="PANTHER" id="PTHR43317:SF1">
    <property type="entry name" value="THERMOSPERMINE SYNTHASE ACAULIS5"/>
    <property type="match status" value="1"/>
</dbReference>
<dbReference type="InterPro" id="IPR029063">
    <property type="entry name" value="SAM-dependent_MTases_sf"/>
</dbReference>
<dbReference type="EMBL" id="MEXR01000048">
    <property type="protein sequence ID" value="OGD08849.1"/>
    <property type="molecule type" value="Genomic_DNA"/>
</dbReference>
<dbReference type="PANTHER" id="PTHR43317">
    <property type="entry name" value="THERMOSPERMINE SYNTHASE ACAULIS5"/>
    <property type="match status" value="1"/>
</dbReference>
<sequence>MFDFLKPKVLEEAHSKYSGLLKVISGFGYKYISTGPLTQTGGIVKDVWEPVLKKYGKTRKSWLILGLAGGTIAKIVSERFSPIEIVGVEIDPVMIQLGRKYLDLDKIAHLKVEVTDAKQYVHNLSLKPTPKSGSHFDYILVDMYLGDQLPSFVYDPKFLQKLKSSGSIVIFNHLFYDAPKKTLAHSLIEQLKTVFSDIQLSRQLTNLLIVCKA</sequence>
<reference evidence="2 3" key="1">
    <citation type="journal article" date="2016" name="Nat. Commun.">
        <title>Thousands of microbial genomes shed light on interconnected biogeochemical processes in an aquifer system.</title>
        <authorList>
            <person name="Anantharaman K."/>
            <person name="Brown C.T."/>
            <person name="Hug L.A."/>
            <person name="Sharon I."/>
            <person name="Castelle C.J."/>
            <person name="Probst A.J."/>
            <person name="Thomas B.C."/>
            <person name="Singh A."/>
            <person name="Wilkins M.J."/>
            <person name="Karaoz U."/>
            <person name="Brodie E.L."/>
            <person name="Williams K.H."/>
            <person name="Hubbard S.S."/>
            <person name="Banfield J.F."/>
        </authorList>
    </citation>
    <scope>NUCLEOTIDE SEQUENCE [LARGE SCALE GENOMIC DNA]</scope>
</reference>
<dbReference type="Proteomes" id="UP000176424">
    <property type="component" value="Unassembled WGS sequence"/>
</dbReference>
<name>A0A1F4ZQS3_9BACT</name>
<dbReference type="CDD" id="cd02440">
    <property type="entry name" value="AdoMet_MTases"/>
    <property type="match status" value="1"/>
</dbReference>
<dbReference type="GO" id="GO:0006596">
    <property type="term" value="P:polyamine biosynthetic process"/>
    <property type="evidence" value="ECO:0007669"/>
    <property type="project" value="UniProtKB-KW"/>
</dbReference>
<evidence type="ECO:0000256" key="1">
    <source>
        <dbReference type="ARBA" id="ARBA00023115"/>
    </source>
</evidence>
<keyword evidence="1" id="KW-0620">Polyamine biosynthesis</keyword>
<proteinExistence type="predicted"/>
<evidence type="ECO:0000313" key="2">
    <source>
        <dbReference type="EMBL" id="OGD08849.1"/>
    </source>
</evidence>
<evidence type="ECO:0008006" key="4">
    <source>
        <dbReference type="Google" id="ProtNLM"/>
    </source>
</evidence>
<dbReference type="AlphaFoldDB" id="A0A1F4ZQS3"/>
<accession>A0A1F4ZQS3</accession>
<protein>
    <recommendedName>
        <fullName evidence="4">PABS domain-containing protein</fullName>
    </recommendedName>
</protein>
<evidence type="ECO:0000313" key="3">
    <source>
        <dbReference type="Proteomes" id="UP000176424"/>
    </source>
</evidence>
<dbReference type="SUPFAM" id="SSF53335">
    <property type="entry name" value="S-adenosyl-L-methionine-dependent methyltransferases"/>
    <property type="match status" value="1"/>
</dbReference>
<organism evidence="2 3">
    <name type="scientific">Candidatus Amesbacteria bacterium RIFOXYB1_FULL_44_23</name>
    <dbReference type="NCBI Taxonomy" id="1797263"/>
    <lineage>
        <taxon>Bacteria</taxon>
        <taxon>Candidatus Amesiibacteriota</taxon>
    </lineage>
</organism>
<dbReference type="STRING" id="1797263.A2397_05390"/>